<feature type="transmembrane region" description="Helical" evidence="7">
    <location>
        <begin position="64"/>
        <end position="82"/>
    </location>
</feature>
<feature type="transmembrane region" description="Helical" evidence="7">
    <location>
        <begin position="248"/>
        <end position="270"/>
    </location>
</feature>
<dbReference type="Proteomes" id="UP000310760">
    <property type="component" value="Unassembled WGS sequence"/>
</dbReference>
<feature type="transmembrane region" description="Helical" evidence="7">
    <location>
        <begin position="12"/>
        <end position="29"/>
    </location>
</feature>
<comment type="subcellular location">
    <subcellularLocation>
        <location evidence="1">Cell membrane</location>
        <topology evidence="1">Multi-pass membrane protein</topology>
    </subcellularLocation>
</comment>
<evidence type="ECO:0000256" key="6">
    <source>
        <dbReference type="ARBA" id="ARBA00023136"/>
    </source>
</evidence>
<feature type="transmembrane region" description="Helical" evidence="7">
    <location>
        <begin position="313"/>
        <end position="334"/>
    </location>
</feature>
<evidence type="ECO:0000256" key="5">
    <source>
        <dbReference type="ARBA" id="ARBA00022989"/>
    </source>
</evidence>
<dbReference type="GO" id="GO:0009246">
    <property type="term" value="P:enterobacterial common antigen biosynthetic process"/>
    <property type="evidence" value="ECO:0007669"/>
    <property type="project" value="TreeGrafter"/>
</dbReference>
<feature type="domain" description="Acyltransferase 3" evidence="8">
    <location>
        <begin position="10"/>
        <end position="361"/>
    </location>
</feature>
<dbReference type="RefSeq" id="WP_128824981.1">
    <property type="nucleotide sequence ID" value="NZ_CAOOJZ010000010.1"/>
</dbReference>
<evidence type="ECO:0000256" key="4">
    <source>
        <dbReference type="ARBA" id="ARBA00022692"/>
    </source>
</evidence>
<evidence type="ECO:0000259" key="8">
    <source>
        <dbReference type="Pfam" id="PF01757"/>
    </source>
</evidence>
<dbReference type="Pfam" id="PF01757">
    <property type="entry name" value="Acyl_transf_3"/>
    <property type="match status" value="1"/>
</dbReference>
<feature type="transmembrane region" description="Helical" evidence="7">
    <location>
        <begin position="196"/>
        <end position="213"/>
    </location>
</feature>
<dbReference type="InterPro" id="IPR002656">
    <property type="entry name" value="Acyl_transf_3_dom"/>
</dbReference>
<feature type="transmembrane region" description="Helical" evidence="7">
    <location>
        <begin position="340"/>
        <end position="364"/>
    </location>
</feature>
<dbReference type="EMBL" id="SRYJ01000012">
    <property type="protein sequence ID" value="TGY71367.1"/>
    <property type="molecule type" value="Genomic_DNA"/>
</dbReference>
<keyword evidence="4 7" id="KW-0812">Transmembrane</keyword>
<organism evidence="9 10">
    <name type="scientific">Phocaeicola sartorii</name>
    <dbReference type="NCBI Taxonomy" id="671267"/>
    <lineage>
        <taxon>Bacteria</taxon>
        <taxon>Pseudomonadati</taxon>
        <taxon>Bacteroidota</taxon>
        <taxon>Bacteroidia</taxon>
        <taxon>Bacteroidales</taxon>
        <taxon>Bacteroidaceae</taxon>
        <taxon>Phocaeicola</taxon>
    </lineage>
</organism>
<protein>
    <recommendedName>
        <fullName evidence="8">Acyltransferase 3 domain-containing protein</fullName>
    </recommendedName>
</protein>
<keyword evidence="3" id="KW-1003">Cell membrane</keyword>
<feature type="transmembrane region" description="Helical" evidence="7">
    <location>
        <begin position="219"/>
        <end position="236"/>
    </location>
</feature>
<evidence type="ECO:0000313" key="9">
    <source>
        <dbReference type="EMBL" id="TGY71367.1"/>
    </source>
</evidence>
<reference evidence="9 10" key="1">
    <citation type="submission" date="2019-04" db="EMBL/GenBank/DDBJ databases">
        <title>Microbes associate with the intestines of laboratory mice.</title>
        <authorList>
            <person name="Navarre W."/>
            <person name="Wong E."/>
            <person name="Huang K."/>
            <person name="Tropini C."/>
            <person name="Ng K."/>
            <person name="Yu B."/>
        </authorList>
    </citation>
    <scope>NUCLEOTIDE SEQUENCE [LARGE SCALE GENOMIC DNA]</scope>
    <source>
        <strain evidence="9 10">NM22_B1</strain>
    </source>
</reference>
<dbReference type="GO" id="GO:0016413">
    <property type="term" value="F:O-acetyltransferase activity"/>
    <property type="evidence" value="ECO:0007669"/>
    <property type="project" value="TreeGrafter"/>
</dbReference>
<dbReference type="AlphaFoldDB" id="A0A4S2FQE8"/>
<feature type="transmembrane region" description="Helical" evidence="7">
    <location>
        <begin position="94"/>
        <end position="114"/>
    </location>
</feature>
<sequence>MSRNDLRSQSLDLLRFPLAVVVLAIHTFSTEGFTMHGVEYSLDNMPVLLEINRFIDGFLRGQSVPIYFFISGFVFFLGIDLTKEKYIQKLKNRLKTLLIPYVIWNAVAVLWVLVRFLPCFSSLFPNIGKVQLDFSLPAILETFWNAKEGIFIYPIVADEVVNNSTYPQNVPLWFVRDLMIVVLCTPILYKVLQHTRHYFVAGLGVLWFTLAYWDLGHINQLLTAFFFFSWGSYMSVNKKDMMQEFSRFFKGSMIFYPLLALLFVASVHYFPDASDTIKRLNVFVGLFFAYNISAWLLTHRICKVSPFLASSSFFIYITHILIAGEFLKLLFFIFRPVTDWGMLSVYVSAVVVTVVFLLLIFYLLRRYTPSFLKIIAGRK</sequence>
<feature type="transmembrane region" description="Helical" evidence="7">
    <location>
        <begin position="282"/>
        <end position="301"/>
    </location>
</feature>
<comment type="similarity">
    <text evidence="2">Belongs to the acyltransferase 3 family.</text>
</comment>
<evidence type="ECO:0000256" key="7">
    <source>
        <dbReference type="SAM" id="Phobius"/>
    </source>
</evidence>
<proteinExistence type="inferred from homology"/>
<keyword evidence="5 7" id="KW-1133">Transmembrane helix</keyword>
<comment type="caution">
    <text evidence="9">The sequence shown here is derived from an EMBL/GenBank/DDBJ whole genome shotgun (WGS) entry which is preliminary data.</text>
</comment>
<dbReference type="GO" id="GO:0005886">
    <property type="term" value="C:plasma membrane"/>
    <property type="evidence" value="ECO:0007669"/>
    <property type="project" value="UniProtKB-SubCell"/>
</dbReference>
<gene>
    <name evidence="9" type="ORF">E5339_06770</name>
</gene>
<feature type="transmembrane region" description="Helical" evidence="7">
    <location>
        <begin position="170"/>
        <end position="189"/>
    </location>
</feature>
<dbReference type="PANTHER" id="PTHR40074:SF2">
    <property type="entry name" value="O-ACETYLTRANSFERASE WECH"/>
    <property type="match status" value="1"/>
</dbReference>
<dbReference type="PANTHER" id="PTHR40074">
    <property type="entry name" value="O-ACETYLTRANSFERASE WECH"/>
    <property type="match status" value="1"/>
</dbReference>
<accession>A0A4S2FQE8</accession>
<name>A0A4S2FQE8_9BACT</name>
<evidence type="ECO:0000313" key="10">
    <source>
        <dbReference type="Proteomes" id="UP000310760"/>
    </source>
</evidence>
<evidence type="ECO:0000256" key="3">
    <source>
        <dbReference type="ARBA" id="ARBA00022475"/>
    </source>
</evidence>
<evidence type="ECO:0000256" key="2">
    <source>
        <dbReference type="ARBA" id="ARBA00007400"/>
    </source>
</evidence>
<evidence type="ECO:0000256" key="1">
    <source>
        <dbReference type="ARBA" id="ARBA00004651"/>
    </source>
</evidence>
<keyword evidence="6 7" id="KW-0472">Membrane</keyword>